<accession>A0A0J7I198</accession>
<dbReference type="InterPro" id="IPR006076">
    <property type="entry name" value="FAD-dep_OxRdtase"/>
</dbReference>
<keyword evidence="3" id="KW-1185">Reference proteome</keyword>
<gene>
    <name evidence="2" type="ORF">ACM46_18410</name>
</gene>
<dbReference type="Proteomes" id="UP000036261">
    <property type="component" value="Unassembled WGS sequence"/>
</dbReference>
<reference evidence="2 3" key="1">
    <citation type="journal article" date="2013" name="Int. J. Syst. Evol. Microbiol.">
        <title>Chryseobacterium angstadtii sp. nov., isolated from a newt tank.</title>
        <authorList>
            <person name="Kirk K.E."/>
            <person name="Hoffman J.A."/>
            <person name="Smith K.A."/>
            <person name="Strahan B.L."/>
            <person name="Failor K.C."/>
            <person name="Krebs J.E."/>
            <person name="Gale A.N."/>
            <person name="Do T.D."/>
            <person name="Sontag T.C."/>
            <person name="Batties A.M."/>
            <person name="Mistiszyn K."/>
            <person name="Newman J.D."/>
        </authorList>
    </citation>
    <scope>NUCLEOTIDE SEQUENCE [LARGE SCALE GENOMIC DNA]</scope>
    <source>
        <strain evidence="2 3">KM</strain>
    </source>
</reference>
<dbReference type="Gene3D" id="3.30.9.10">
    <property type="entry name" value="D-Amino Acid Oxidase, subunit A, domain 2"/>
    <property type="match status" value="1"/>
</dbReference>
<feature type="domain" description="FAD dependent oxidoreductase" evidence="1">
    <location>
        <begin position="30"/>
        <end position="383"/>
    </location>
</feature>
<dbReference type="Gene3D" id="3.50.50.60">
    <property type="entry name" value="FAD/NAD(P)-binding domain"/>
    <property type="match status" value="1"/>
</dbReference>
<dbReference type="PANTHER" id="PTHR13847:SF201">
    <property type="entry name" value="PUTATIBE OXIDOREDUCTASE"/>
    <property type="match status" value="1"/>
</dbReference>
<organism evidence="2 3">
    <name type="scientific">Chryseobacterium angstadtii</name>
    <dbReference type="NCBI Taxonomy" id="558151"/>
    <lineage>
        <taxon>Bacteria</taxon>
        <taxon>Pseudomonadati</taxon>
        <taxon>Bacteroidota</taxon>
        <taxon>Flavobacteriia</taxon>
        <taxon>Flavobacteriales</taxon>
        <taxon>Weeksellaceae</taxon>
        <taxon>Chryseobacterium group</taxon>
        <taxon>Chryseobacterium</taxon>
    </lineage>
</organism>
<protein>
    <submittedName>
        <fullName evidence="2">FAD-dependent oxidoreductase</fullName>
    </submittedName>
</protein>
<dbReference type="SUPFAM" id="SSF51905">
    <property type="entry name" value="FAD/NAD(P)-binding domain"/>
    <property type="match status" value="1"/>
</dbReference>
<dbReference type="Pfam" id="PF01266">
    <property type="entry name" value="DAO"/>
    <property type="match status" value="1"/>
</dbReference>
<dbReference type="AlphaFoldDB" id="A0A0J7I198"/>
<dbReference type="RefSeq" id="WP_048508146.1">
    <property type="nucleotide sequence ID" value="NZ_LFND01000006.1"/>
</dbReference>
<name>A0A0J7I198_9FLAO</name>
<proteinExistence type="predicted"/>
<dbReference type="STRING" id="558151.ACM46_18410"/>
<evidence type="ECO:0000259" key="1">
    <source>
        <dbReference type="Pfam" id="PF01266"/>
    </source>
</evidence>
<dbReference type="GO" id="GO:0005737">
    <property type="term" value="C:cytoplasm"/>
    <property type="evidence" value="ECO:0007669"/>
    <property type="project" value="TreeGrafter"/>
</dbReference>
<evidence type="ECO:0000313" key="2">
    <source>
        <dbReference type="EMBL" id="KMQ60198.1"/>
    </source>
</evidence>
<dbReference type="InterPro" id="IPR036188">
    <property type="entry name" value="FAD/NAD-bd_sf"/>
</dbReference>
<dbReference type="PATRIC" id="fig|558151.6.peg.3892"/>
<dbReference type="OrthoDB" id="571248at2"/>
<evidence type="ECO:0000313" key="3">
    <source>
        <dbReference type="Proteomes" id="UP000036261"/>
    </source>
</evidence>
<comment type="caution">
    <text evidence="2">The sequence shown here is derived from an EMBL/GenBank/DDBJ whole genome shotgun (WGS) entry which is preliminary data.</text>
</comment>
<dbReference type="PANTHER" id="PTHR13847">
    <property type="entry name" value="SARCOSINE DEHYDROGENASE-RELATED"/>
    <property type="match status" value="1"/>
</dbReference>
<dbReference type="EMBL" id="LFND01000006">
    <property type="protein sequence ID" value="KMQ60198.1"/>
    <property type="molecule type" value="Genomic_DNA"/>
</dbReference>
<sequence length="401" mass="45573">MDLKSNEPFWLLKNGLTASYPSLKSNENCDVLIIGGGITGSLVAHQMISDGYKTILIDQREICNGSTSATTSMLQYEIDVPLFELTEKIGKKGAYESYKACSDAIDTLEEISKQIRSDAGFKRKKSLYFASRKKDVSWLKEEYKARKEAGFEVKWLEPRQILKEFGFENTYGGILSGQGASVDAFKLAHELFEYNTKKGLKIFDKTAMKTVEFHKGFNLVTVDSGFQIKAKKVIYCIGYESKNLLKENFVDLKSTYAIVSEIDEKPLKNMSNLLVWNTADPYLYMRTTDDGRLLIGGGDEDFYDAEKRDALLNKKEKEILRNLKKIKPGERFYTDFVWAGTFGETKDGLPYIGEHKKFKNSYFVLGFGGNGITFSVAGMEMTSLFMKNKKHPLSRYFKFGR</sequence>